<dbReference type="PANTHER" id="PTHR30024:SF47">
    <property type="entry name" value="TAURINE-BINDING PERIPLASMIC PROTEIN"/>
    <property type="match status" value="1"/>
</dbReference>
<accession>A0ABT5J4Z7</accession>
<sequence length="345" mass="36777">MKLVTFAVAAATALAAVATSFAPAAAQTAPAPEKSKLVLGVGGKNLLYYLPLTLAEKLGYFKEQGLDVTITDFGGGAKSLQSLIGGSADVVTGAYEHTIRMQAKGQEIRAVAELGRFPGIVLAVRKDRADKVKSFKDLKGMKIGVTAPGSSTNFFLNALIAKEGLKPSDVSIIGVGAGMSAVAAMKKGELDAISNLDPVITKLVQDGDVVVMADSRTEADNEKLLGGNNPAAVVYLKADFIEKNPETTQRIVNAFYKTLQWLKTATPEDVAKTVPEEYHLGDRGLYMAAFTASKPMYSTTGIIPEKGMQNALDMLVQFDEDMKTAKIDLKRTFDDRFVKKAAGTM</sequence>
<reference evidence="6" key="2">
    <citation type="submission" date="2023-02" db="EMBL/GenBank/DDBJ databases">
        <authorList>
            <person name="Rayyan A."/>
            <person name="Meyer T."/>
            <person name="Kyndt J.A."/>
        </authorList>
    </citation>
    <scope>NUCLEOTIDE SEQUENCE</scope>
    <source>
        <strain evidence="6">DSM 9987</strain>
    </source>
</reference>
<protein>
    <submittedName>
        <fullName evidence="6">ABC transporter substrate-binding protein</fullName>
    </submittedName>
</protein>
<feature type="chain" id="PRO_5046193192" evidence="4">
    <location>
        <begin position="25"/>
        <end position="345"/>
    </location>
</feature>
<dbReference type="Gene3D" id="3.40.190.10">
    <property type="entry name" value="Periplasmic binding protein-like II"/>
    <property type="match status" value="2"/>
</dbReference>
<feature type="domain" description="SsuA/THI5-like" evidence="5">
    <location>
        <begin position="49"/>
        <end position="262"/>
    </location>
</feature>
<evidence type="ECO:0000259" key="5">
    <source>
        <dbReference type="Pfam" id="PF09084"/>
    </source>
</evidence>
<keyword evidence="3 4" id="KW-0732">Signal</keyword>
<name>A0ABT5J4Z7_RHOTP</name>
<comment type="subcellular location">
    <subcellularLocation>
        <location evidence="1">Periplasm</location>
    </subcellularLocation>
</comment>
<comment type="similarity">
    <text evidence="2">Belongs to the bacterial solute-binding protein SsuA/TauA family.</text>
</comment>
<evidence type="ECO:0000256" key="3">
    <source>
        <dbReference type="ARBA" id="ARBA00022729"/>
    </source>
</evidence>
<evidence type="ECO:0000256" key="4">
    <source>
        <dbReference type="SAM" id="SignalP"/>
    </source>
</evidence>
<dbReference type="EMBL" id="JAQQLI010000003">
    <property type="protein sequence ID" value="MDC7784658.1"/>
    <property type="molecule type" value="Genomic_DNA"/>
</dbReference>
<comment type="caution">
    <text evidence="6">The sequence shown here is derived from an EMBL/GenBank/DDBJ whole genome shotgun (WGS) entry which is preliminary data.</text>
</comment>
<dbReference type="RefSeq" id="WP_272775509.1">
    <property type="nucleotide sequence ID" value="NZ_JAQQLI010000003.1"/>
</dbReference>
<dbReference type="InterPro" id="IPR015168">
    <property type="entry name" value="SsuA/THI5"/>
</dbReference>
<gene>
    <name evidence="6" type="ORF">PQJ73_03095</name>
</gene>
<evidence type="ECO:0000256" key="1">
    <source>
        <dbReference type="ARBA" id="ARBA00004418"/>
    </source>
</evidence>
<dbReference type="Proteomes" id="UP001165652">
    <property type="component" value="Unassembled WGS sequence"/>
</dbReference>
<reference evidence="6" key="1">
    <citation type="journal article" date="2023" name="Microbiol Resour">
        <title>Genome Sequences of Rhodoplanes serenus and Two Thermotolerant Strains, Rhodoplanes tepidamans and 'Rhodoplanes cryptolactis,' Further Refine the Genus.</title>
        <authorList>
            <person name="Rayyan A.A."/>
            <person name="Kyndt J.A."/>
        </authorList>
    </citation>
    <scope>NUCLEOTIDE SEQUENCE</scope>
    <source>
        <strain evidence="6">DSM 9987</strain>
    </source>
</reference>
<dbReference type="PANTHER" id="PTHR30024">
    <property type="entry name" value="ALIPHATIC SULFONATES-BINDING PROTEIN-RELATED"/>
    <property type="match status" value="1"/>
</dbReference>
<evidence type="ECO:0000256" key="2">
    <source>
        <dbReference type="ARBA" id="ARBA00010742"/>
    </source>
</evidence>
<proteinExistence type="inferred from homology"/>
<evidence type="ECO:0000313" key="7">
    <source>
        <dbReference type="Proteomes" id="UP001165652"/>
    </source>
</evidence>
<keyword evidence="7" id="KW-1185">Reference proteome</keyword>
<dbReference type="SUPFAM" id="SSF53850">
    <property type="entry name" value="Periplasmic binding protein-like II"/>
    <property type="match status" value="1"/>
</dbReference>
<dbReference type="Pfam" id="PF09084">
    <property type="entry name" value="NMT1"/>
    <property type="match status" value="1"/>
</dbReference>
<organism evidence="6 7">
    <name type="scientific">Rhodoplanes tepidamans</name>
    <name type="common">Rhodoplanes cryptolactis</name>
    <dbReference type="NCBI Taxonomy" id="200616"/>
    <lineage>
        <taxon>Bacteria</taxon>
        <taxon>Pseudomonadati</taxon>
        <taxon>Pseudomonadota</taxon>
        <taxon>Alphaproteobacteria</taxon>
        <taxon>Hyphomicrobiales</taxon>
        <taxon>Nitrobacteraceae</taxon>
        <taxon>Rhodoplanes</taxon>
    </lineage>
</organism>
<feature type="signal peptide" evidence="4">
    <location>
        <begin position="1"/>
        <end position="24"/>
    </location>
</feature>
<evidence type="ECO:0000313" key="6">
    <source>
        <dbReference type="EMBL" id="MDC7784658.1"/>
    </source>
</evidence>